<name>A0A7J9IS09_9ROSI</name>
<sequence>MLMGFPMEANRSMKALNEEDIELLEGIVYTETIEGRPESLSGTC</sequence>
<dbReference type="AlphaFoldDB" id="A0A7J9IS09"/>
<dbReference type="EMBL" id="JABFAE010000002">
    <property type="protein sequence ID" value="MBA0823955.1"/>
    <property type="molecule type" value="Genomic_DNA"/>
</dbReference>
<accession>A0A7J9IS09</accession>
<comment type="caution">
    <text evidence="1">The sequence shown here is derived from an EMBL/GenBank/DDBJ whole genome shotgun (WGS) entry which is preliminary data.</text>
</comment>
<protein>
    <submittedName>
        <fullName evidence="1">Uncharacterized protein</fullName>
    </submittedName>
</protein>
<proteinExistence type="predicted"/>
<evidence type="ECO:0000313" key="1">
    <source>
        <dbReference type="EMBL" id="MBA0823955.1"/>
    </source>
</evidence>
<organism evidence="1 2">
    <name type="scientific">Gossypium armourianum</name>
    <dbReference type="NCBI Taxonomy" id="34283"/>
    <lineage>
        <taxon>Eukaryota</taxon>
        <taxon>Viridiplantae</taxon>
        <taxon>Streptophyta</taxon>
        <taxon>Embryophyta</taxon>
        <taxon>Tracheophyta</taxon>
        <taxon>Spermatophyta</taxon>
        <taxon>Magnoliopsida</taxon>
        <taxon>eudicotyledons</taxon>
        <taxon>Gunneridae</taxon>
        <taxon>Pentapetalae</taxon>
        <taxon>rosids</taxon>
        <taxon>malvids</taxon>
        <taxon>Malvales</taxon>
        <taxon>Malvaceae</taxon>
        <taxon>Malvoideae</taxon>
        <taxon>Gossypium</taxon>
    </lineage>
</organism>
<evidence type="ECO:0000313" key="2">
    <source>
        <dbReference type="Proteomes" id="UP000593575"/>
    </source>
</evidence>
<gene>
    <name evidence="1" type="ORF">Goarm_020647</name>
</gene>
<dbReference type="Proteomes" id="UP000593575">
    <property type="component" value="Unassembled WGS sequence"/>
</dbReference>
<reference evidence="1 2" key="1">
    <citation type="journal article" date="2019" name="Genome Biol. Evol.">
        <title>Insights into the evolution of the New World diploid cottons (Gossypium, subgenus Houzingenia) based on genome sequencing.</title>
        <authorList>
            <person name="Grover C.E."/>
            <person name="Arick M.A. 2nd"/>
            <person name="Thrash A."/>
            <person name="Conover J.L."/>
            <person name="Sanders W.S."/>
            <person name="Peterson D.G."/>
            <person name="Frelichowski J.E."/>
            <person name="Scheffler J.A."/>
            <person name="Scheffler B.E."/>
            <person name="Wendel J.F."/>
        </authorList>
    </citation>
    <scope>NUCLEOTIDE SEQUENCE [LARGE SCALE GENOMIC DNA]</scope>
    <source>
        <strain evidence="1">6</strain>
        <tissue evidence="1">Leaf</tissue>
    </source>
</reference>
<keyword evidence="2" id="KW-1185">Reference proteome</keyword>